<name>A0A9N8H2Z6_9STRA</name>
<dbReference type="InterPro" id="IPR038469">
    <property type="entry name" value="tRNAHis_GuaTrfase_Thg1_sf"/>
</dbReference>
<keyword evidence="4" id="KW-1185">Reference proteome</keyword>
<dbReference type="Proteomes" id="UP001153069">
    <property type="component" value="Unassembled WGS sequence"/>
</dbReference>
<dbReference type="InterPro" id="IPR024956">
    <property type="entry name" value="tRNAHis_GuaTrfase_cat"/>
</dbReference>
<proteinExistence type="predicted"/>
<sequence length="338" mass="37686">MNNNTGNEEPTDKVDGKKTTPTMAEAALRLQTQLKESVPPRWDSVPFDLHPLAPFVAKPEWTMLGDAIKKAEQPNQEYTHHIPGEKWISLRCDGTGFSKFTRHLQKLGVFSKGHSPEFAAIMKACCEGLMTKFVAHCGYTQSDEMTVLVAPTSIVRGERQPHMYNGRLQKLCSLAAATVTARFNYELMALCAGKKEVDTMAVLQSLPTFDCRVGVYGTKEQAISLILWRSYDCGINATSDAVFKCGVLGSKQIVKLPTKQRLEWLYQQSLLPLSPHQRDGTFLVKRKRVVSGVDQKTGEPISYLRGRIEQVEGNILQLFKDGALFPPDDILDVGEQRA</sequence>
<dbReference type="PANTHER" id="PTHR12729">
    <property type="entry name" value="TRNA(HIS) GUANYLYLTRANSFERASE-RELATED"/>
    <property type="match status" value="1"/>
</dbReference>
<evidence type="ECO:0000313" key="3">
    <source>
        <dbReference type="EMBL" id="CAB9500138.1"/>
    </source>
</evidence>
<dbReference type="GO" id="GO:0006400">
    <property type="term" value="P:tRNA modification"/>
    <property type="evidence" value="ECO:0007669"/>
    <property type="project" value="InterPro"/>
</dbReference>
<feature type="region of interest" description="Disordered" evidence="1">
    <location>
        <begin position="1"/>
        <end position="22"/>
    </location>
</feature>
<evidence type="ECO:0000313" key="4">
    <source>
        <dbReference type="Proteomes" id="UP001153069"/>
    </source>
</evidence>
<dbReference type="GO" id="GO:0000287">
    <property type="term" value="F:magnesium ion binding"/>
    <property type="evidence" value="ECO:0007669"/>
    <property type="project" value="InterPro"/>
</dbReference>
<reference evidence="3" key="1">
    <citation type="submission" date="2020-06" db="EMBL/GenBank/DDBJ databases">
        <authorList>
            <consortium name="Plant Systems Biology data submission"/>
        </authorList>
    </citation>
    <scope>NUCLEOTIDE SEQUENCE</scope>
    <source>
        <strain evidence="3">D6</strain>
    </source>
</reference>
<evidence type="ECO:0000256" key="1">
    <source>
        <dbReference type="SAM" id="MobiDB-lite"/>
    </source>
</evidence>
<dbReference type="Gene3D" id="3.30.70.3000">
    <property type="match status" value="1"/>
</dbReference>
<comment type="caution">
    <text evidence="3">The sequence shown here is derived from an EMBL/GenBank/DDBJ whole genome shotgun (WGS) entry which is preliminary data.</text>
</comment>
<dbReference type="PANTHER" id="PTHR12729:SF1">
    <property type="entry name" value="TRNAHIS GUANYLYLTRANSFERASE CATALYTIC DOMAIN-CONTAINING PROTEIN"/>
    <property type="match status" value="1"/>
</dbReference>
<dbReference type="InterPro" id="IPR007537">
    <property type="entry name" value="tRNAHis_GuaTrfase_Thg1"/>
</dbReference>
<protein>
    <submittedName>
        <fullName evidence="3">tRNAHis guanylyltransferase</fullName>
    </submittedName>
</protein>
<dbReference type="GO" id="GO:0008193">
    <property type="term" value="F:tRNA guanylyltransferase activity"/>
    <property type="evidence" value="ECO:0007669"/>
    <property type="project" value="InterPro"/>
</dbReference>
<dbReference type="Pfam" id="PF04446">
    <property type="entry name" value="Thg1"/>
    <property type="match status" value="1"/>
</dbReference>
<dbReference type="EMBL" id="CAICTM010000075">
    <property type="protein sequence ID" value="CAB9500138.1"/>
    <property type="molecule type" value="Genomic_DNA"/>
</dbReference>
<evidence type="ECO:0000259" key="2">
    <source>
        <dbReference type="Pfam" id="PF04446"/>
    </source>
</evidence>
<gene>
    <name evidence="3" type="ORF">SEMRO_76_G041760.1</name>
</gene>
<keyword evidence="3" id="KW-0808">Transferase</keyword>
<organism evidence="3 4">
    <name type="scientific">Seminavis robusta</name>
    <dbReference type="NCBI Taxonomy" id="568900"/>
    <lineage>
        <taxon>Eukaryota</taxon>
        <taxon>Sar</taxon>
        <taxon>Stramenopiles</taxon>
        <taxon>Ochrophyta</taxon>
        <taxon>Bacillariophyta</taxon>
        <taxon>Bacillariophyceae</taxon>
        <taxon>Bacillariophycidae</taxon>
        <taxon>Naviculales</taxon>
        <taxon>Naviculaceae</taxon>
        <taxon>Seminavis</taxon>
    </lineage>
</organism>
<accession>A0A9N8H2Z6</accession>
<dbReference type="AlphaFoldDB" id="A0A9N8H2Z6"/>
<feature type="domain" description="tRNAHis guanylyltransferase catalytic" evidence="2">
    <location>
        <begin position="77"/>
        <end position="216"/>
    </location>
</feature>
<keyword evidence="3" id="KW-0548">Nucleotidyltransferase</keyword>
<dbReference type="OrthoDB" id="5959761at2759"/>